<protein>
    <submittedName>
        <fullName evidence="6">AraC family transcriptional regulator</fullName>
    </submittedName>
</protein>
<evidence type="ECO:0000313" key="6">
    <source>
        <dbReference type="EMBL" id="MEE2526953.1"/>
    </source>
</evidence>
<keyword evidence="4" id="KW-0812">Transmembrane</keyword>
<evidence type="ECO:0000256" key="1">
    <source>
        <dbReference type="ARBA" id="ARBA00023015"/>
    </source>
</evidence>
<dbReference type="PROSITE" id="PS01124">
    <property type="entry name" value="HTH_ARAC_FAMILY_2"/>
    <property type="match status" value="1"/>
</dbReference>
<organism evidence="6 7">
    <name type="scientific">Hyphobacterium lacteum</name>
    <dbReference type="NCBI Taxonomy" id="3116575"/>
    <lineage>
        <taxon>Bacteria</taxon>
        <taxon>Pseudomonadati</taxon>
        <taxon>Pseudomonadota</taxon>
        <taxon>Alphaproteobacteria</taxon>
        <taxon>Maricaulales</taxon>
        <taxon>Maricaulaceae</taxon>
        <taxon>Hyphobacterium</taxon>
    </lineage>
</organism>
<sequence length="360" mass="38921">MILSLTISGAAVCLFLLAVLAAKRPFRTPDASLAAWFGAQAASFLVVAISTGFPAFWPIVLLSAGQIFLFSLGPAQLVYARAMAGQPLGLKNQGVAIGVITGLLLLLPLLVDLDVRSGAIIVEQPPVWLFIVPPAALLASMAWPIAALRIAGRARRRAKDRYSNLGSVDPGWIRIWAISSLAVSAISLLAFLNAFFAFLPLDQYVAAVLGFQILQLVYVAHRGLTRPGVFLATARQVETANIDFDAAKADYERARSQLAETRLFLDPDLTAPRLADELGWGPDRLTRAFRIGGSTNFHDAVLRARLKEMENLARDPANERVTTLALGLDAGFGSKSAMYEAFRRELSTTPAAWRKSVAHI</sequence>
<feature type="transmembrane region" description="Helical" evidence="4">
    <location>
        <begin position="204"/>
        <end position="221"/>
    </location>
</feature>
<keyword evidence="4" id="KW-0472">Membrane</keyword>
<comment type="caution">
    <text evidence="6">The sequence shown here is derived from an EMBL/GenBank/DDBJ whole genome shotgun (WGS) entry which is preliminary data.</text>
</comment>
<dbReference type="Gene3D" id="1.10.10.60">
    <property type="entry name" value="Homeodomain-like"/>
    <property type="match status" value="1"/>
</dbReference>
<evidence type="ECO:0000256" key="4">
    <source>
        <dbReference type="SAM" id="Phobius"/>
    </source>
</evidence>
<keyword evidence="3" id="KW-0804">Transcription</keyword>
<feature type="transmembrane region" description="Helical" evidence="4">
    <location>
        <begin position="45"/>
        <end position="73"/>
    </location>
</feature>
<keyword evidence="4" id="KW-1133">Transmembrane helix</keyword>
<dbReference type="InterPro" id="IPR050204">
    <property type="entry name" value="AraC_XylS_family_regulators"/>
</dbReference>
<dbReference type="PANTHER" id="PTHR46796:SF6">
    <property type="entry name" value="ARAC SUBFAMILY"/>
    <property type="match status" value="1"/>
</dbReference>
<evidence type="ECO:0000256" key="3">
    <source>
        <dbReference type="ARBA" id="ARBA00023163"/>
    </source>
</evidence>
<feature type="transmembrane region" description="Helical" evidence="4">
    <location>
        <begin position="172"/>
        <end position="198"/>
    </location>
</feature>
<evidence type="ECO:0000259" key="5">
    <source>
        <dbReference type="PROSITE" id="PS01124"/>
    </source>
</evidence>
<evidence type="ECO:0000313" key="7">
    <source>
        <dbReference type="Proteomes" id="UP001354971"/>
    </source>
</evidence>
<feature type="transmembrane region" description="Helical" evidence="4">
    <location>
        <begin position="131"/>
        <end position="151"/>
    </location>
</feature>
<dbReference type="Proteomes" id="UP001354971">
    <property type="component" value="Unassembled WGS sequence"/>
</dbReference>
<keyword evidence="2" id="KW-0238">DNA-binding</keyword>
<reference evidence="6 7" key="1">
    <citation type="submission" date="2024-01" db="EMBL/GenBank/DDBJ databases">
        <title>Hyphobacterium bacterium isolated from marine sediment.</title>
        <authorList>
            <person name="Zhao S."/>
        </authorList>
    </citation>
    <scope>NUCLEOTIDE SEQUENCE [LARGE SCALE GENOMIC DNA]</scope>
    <source>
        <strain evidence="7">HN65</strain>
    </source>
</reference>
<gene>
    <name evidence="6" type="ORF">V0U79_11275</name>
</gene>
<dbReference type="SMART" id="SM00342">
    <property type="entry name" value="HTH_ARAC"/>
    <property type="match status" value="1"/>
</dbReference>
<keyword evidence="7" id="KW-1185">Reference proteome</keyword>
<dbReference type="PANTHER" id="PTHR46796">
    <property type="entry name" value="HTH-TYPE TRANSCRIPTIONAL ACTIVATOR RHAS-RELATED"/>
    <property type="match status" value="1"/>
</dbReference>
<dbReference type="EMBL" id="JAZDRP010000007">
    <property type="protein sequence ID" value="MEE2526953.1"/>
    <property type="molecule type" value="Genomic_DNA"/>
</dbReference>
<proteinExistence type="predicted"/>
<feature type="transmembrane region" description="Helical" evidence="4">
    <location>
        <begin position="94"/>
        <end position="111"/>
    </location>
</feature>
<accession>A0ABU7LSQ4</accession>
<dbReference type="InterPro" id="IPR018060">
    <property type="entry name" value="HTH_AraC"/>
</dbReference>
<dbReference type="RefSeq" id="WP_330199617.1">
    <property type="nucleotide sequence ID" value="NZ_JAZDRP010000007.1"/>
</dbReference>
<evidence type="ECO:0000256" key="2">
    <source>
        <dbReference type="ARBA" id="ARBA00023125"/>
    </source>
</evidence>
<keyword evidence="1" id="KW-0805">Transcription regulation</keyword>
<dbReference type="Pfam" id="PF12833">
    <property type="entry name" value="HTH_18"/>
    <property type="match status" value="1"/>
</dbReference>
<name>A0ABU7LSQ4_9PROT</name>
<feature type="domain" description="HTH araC/xylS-type" evidence="5">
    <location>
        <begin position="253"/>
        <end position="356"/>
    </location>
</feature>